<dbReference type="PROSITE" id="PS51257">
    <property type="entry name" value="PROKAR_LIPOPROTEIN"/>
    <property type="match status" value="1"/>
</dbReference>
<dbReference type="Proteomes" id="UP000070427">
    <property type="component" value="Unassembled WGS sequence"/>
</dbReference>
<dbReference type="InterPro" id="IPR058637">
    <property type="entry name" value="YknX-like_C"/>
</dbReference>
<dbReference type="Gene3D" id="1.10.287.470">
    <property type="entry name" value="Helix hairpin bin"/>
    <property type="match status" value="1"/>
</dbReference>
<dbReference type="GO" id="GO:0015562">
    <property type="term" value="F:efflux transmembrane transporter activity"/>
    <property type="evidence" value="ECO:0007669"/>
    <property type="project" value="TreeGrafter"/>
</dbReference>
<evidence type="ECO:0000259" key="7">
    <source>
        <dbReference type="Pfam" id="PF25881"/>
    </source>
</evidence>
<evidence type="ECO:0000313" key="11">
    <source>
        <dbReference type="Proteomes" id="UP000070427"/>
    </source>
</evidence>
<feature type="domain" description="YbhG-like alpha-helical hairpin" evidence="7">
    <location>
        <begin position="113"/>
        <end position="242"/>
    </location>
</feature>
<dbReference type="GO" id="GO:0046686">
    <property type="term" value="P:response to cadmium ion"/>
    <property type="evidence" value="ECO:0007669"/>
    <property type="project" value="UniProtKB-KW"/>
</dbReference>
<comment type="similarity">
    <text evidence="1">Belongs to the membrane fusion protein (MFP) (TC 8.A.1) family.</text>
</comment>
<dbReference type="OrthoDB" id="9810430at2"/>
<proteinExistence type="inferred from homology"/>
<evidence type="ECO:0000256" key="2">
    <source>
        <dbReference type="ARBA" id="ARBA00022448"/>
    </source>
</evidence>
<evidence type="ECO:0000256" key="3">
    <source>
        <dbReference type="ARBA" id="ARBA00022833"/>
    </source>
</evidence>
<dbReference type="STRING" id="520764.AN618_13260"/>
<dbReference type="Pfam" id="PF25989">
    <property type="entry name" value="YknX_C"/>
    <property type="match status" value="1"/>
</dbReference>
<evidence type="ECO:0000259" key="8">
    <source>
        <dbReference type="Pfam" id="PF25954"/>
    </source>
</evidence>
<dbReference type="Gene3D" id="2.40.30.170">
    <property type="match status" value="1"/>
</dbReference>
<dbReference type="RefSeq" id="WP_066353326.1">
    <property type="nucleotide sequence ID" value="NZ_LOED01000014.1"/>
</dbReference>
<dbReference type="FunFam" id="2.40.420.20:FF:000006">
    <property type="entry name" value="RND family efflux transporter MFP subunit"/>
    <property type="match status" value="1"/>
</dbReference>
<dbReference type="FunFam" id="2.40.30.170:FF:000010">
    <property type="entry name" value="Efflux RND transporter periplasmic adaptor subunit"/>
    <property type="match status" value="1"/>
</dbReference>
<dbReference type="InParanoid" id="A0A140L8S5"/>
<dbReference type="GO" id="GO:1990281">
    <property type="term" value="C:efflux pump complex"/>
    <property type="evidence" value="ECO:0007669"/>
    <property type="project" value="TreeGrafter"/>
</dbReference>
<evidence type="ECO:0000259" key="9">
    <source>
        <dbReference type="Pfam" id="PF25989"/>
    </source>
</evidence>
<dbReference type="PANTHER" id="PTHR30469">
    <property type="entry name" value="MULTIDRUG RESISTANCE PROTEIN MDTA"/>
    <property type="match status" value="1"/>
</dbReference>
<dbReference type="InterPro" id="IPR058792">
    <property type="entry name" value="Beta-barrel_RND_2"/>
</dbReference>
<sequence>MKFCRKNTKIIASLFLILFVASIFLLAGCSKKKEEAKNDTAVPVKVMKTKKDKIEDIATFTGQIEAGDEVKIVSKISGRVKEVNFEVGDYVKEGEPLIILETEELYDQLSQAEAGLAQAKAALASARANLAANESGALPQQLEQAEAAFEQAEANYLNTKADYERMKALYEADAISKQAFDSMELKYKVAKSQYESAKEQLRLTKERLPKNIEALRAQVAQAQAQVAQAQAQVELIKTNIRNSVIKAPISGVISSKQINPGEMCQAGAALGSIVNIDKVKVVIDVPEEDINKIKDGQEATVNIDALENEGKIKGKISSISPASGPSRLFKVKIEMENKDHKLKPGMFASVNVVRGIKENVITVPKDAVLIRKHGNVVYVVNEGKAEERLVKIGVTNGDKVEITEGLKEGETVIVSGQNMLMEGSTVKIQ</sequence>
<keyword evidence="3" id="KW-0862">Zinc</keyword>
<feature type="domain" description="YknX-like C-terminal permuted SH3-like" evidence="9">
    <location>
        <begin position="360"/>
        <end position="428"/>
    </location>
</feature>
<feature type="domain" description="CusB-like beta-barrel" evidence="8">
    <location>
        <begin position="281"/>
        <end position="352"/>
    </location>
</feature>
<dbReference type="Pfam" id="PF25881">
    <property type="entry name" value="HH_YBHG"/>
    <property type="match status" value="1"/>
</dbReference>
<gene>
    <name evidence="10" type="primary">mdtA_1</name>
    <name evidence="10" type="ORF">AN618_13260</name>
</gene>
<dbReference type="Gene3D" id="2.40.420.20">
    <property type="match status" value="1"/>
</dbReference>
<dbReference type="NCBIfam" id="TIGR01730">
    <property type="entry name" value="RND_mfp"/>
    <property type="match status" value="1"/>
</dbReference>
<dbReference type="InterPro" id="IPR059052">
    <property type="entry name" value="HH_YbhG-like"/>
</dbReference>
<feature type="coiled-coil region" evidence="6">
    <location>
        <begin position="102"/>
        <end position="239"/>
    </location>
</feature>
<comment type="function">
    <text evidence="5">CzcA and CzcB together would act in zinc efflux nearly as effectively as the complete czc efflux system (CzcABC). The CzcB protein is thought to funnel zinc cations to the CzcA transport protein.</text>
</comment>
<protein>
    <submittedName>
        <fullName evidence="10">Multidrug resistance protein MdtA</fullName>
    </submittedName>
</protein>
<name>A0A140L8S5_9FIRM</name>
<evidence type="ECO:0000256" key="4">
    <source>
        <dbReference type="ARBA" id="ARBA00043263"/>
    </source>
</evidence>
<dbReference type="EMBL" id="LOED01000014">
    <property type="protein sequence ID" value="KXG76950.1"/>
    <property type="molecule type" value="Genomic_DNA"/>
</dbReference>
<dbReference type="SUPFAM" id="SSF111369">
    <property type="entry name" value="HlyD-like secretion proteins"/>
    <property type="match status" value="3"/>
</dbReference>
<organism evidence="10 11">
    <name type="scientific">Fervidicola ferrireducens</name>
    <dbReference type="NCBI Taxonomy" id="520764"/>
    <lineage>
        <taxon>Bacteria</taxon>
        <taxon>Bacillati</taxon>
        <taxon>Bacillota</taxon>
        <taxon>Clostridia</taxon>
        <taxon>Thermosediminibacterales</taxon>
        <taxon>Thermosediminibacteraceae</taxon>
        <taxon>Fervidicola</taxon>
    </lineage>
</organism>
<dbReference type="Pfam" id="PF25954">
    <property type="entry name" value="Beta-barrel_RND_2"/>
    <property type="match status" value="1"/>
</dbReference>
<evidence type="ECO:0000256" key="6">
    <source>
        <dbReference type="SAM" id="Coils"/>
    </source>
</evidence>
<keyword evidence="2" id="KW-0813">Transport</keyword>
<keyword evidence="11" id="KW-1185">Reference proteome</keyword>
<keyword evidence="4" id="KW-0105">Cadmium resistance</keyword>
<dbReference type="InterPro" id="IPR006143">
    <property type="entry name" value="RND_pump_MFP"/>
</dbReference>
<keyword evidence="6" id="KW-0175">Coiled coil</keyword>
<dbReference type="Gene3D" id="2.40.50.100">
    <property type="match status" value="2"/>
</dbReference>
<evidence type="ECO:0000256" key="5">
    <source>
        <dbReference type="ARBA" id="ARBA00058766"/>
    </source>
</evidence>
<evidence type="ECO:0000313" key="10">
    <source>
        <dbReference type="EMBL" id="KXG76950.1"/>
    </source>
</evidence>
<reference evidence="10 11" key="1">
    <citation type="submission" date="2015-12" db="EMBL/GenBank/DDBJ databases">
        <title>Draft genome sequnece of Fervidicola ferrireducens strain Y170.</title>
        <authorList>
            <person name="Patel B.K."/>
        </authorList>
    </citation>
    <scope>NUCLEOTIDE SEQUENCE [LARGE SCALE GENOMIC DNA]</scope>
    <source>
        <strain evidence="10 11">Y170</strain>
    </source>
</reference>
<evidence type="ECO:0000256" key="1">
    <source>
        <dbReference type="ARBA" id="ARBA00009477"/>
    </source>
</evidence>
<dbReference type="AlphaFoldDB" id="A0A140L8S5"/>
<comment type="caution">
    <text evidence="10">The sequence shown here is derived from an EMBL/GenBank/DDBJ whole genome shotgun (WGS) entry which is preliminary data.</text>
</comment>
<accession>A0A140L8S5</accession>